<evidence type="ECO:0008006" key="10">
    <source>
        <dbReference type="Google" id="ProtNLM"/>
    </source>
</evidence>
<dbReference type="AlphaFoldDB" id="B0VIZ2"/>
<dbReference type="SUPFAM" id="SSF88946">
    <property type="entry name" value="Sigma2 domain of RNA polymerase sigma factors"/>
    <property type="match status" value="1"/>
</dbReference>
<dbReference type="InterPro" id="IPR013324">
    <property type="entry name" value="RNA_pol_sigma_r3/r4-like"/>
</dbReference>
<dbReference type="Proteomes" id="UP000002019">
    <property type="component" value="Chromosome"/>
</dbReference>
<accession>B0VIZ2</accession>
<dbReference type="OrthoDB" id="9795666at2"/>
<dbReference type="KEGG" id="caci:CLOAM0142"/>
<dbReference type="InterPro" id="IPR013325">
    <property type="entry name" value="RNA_pol_sigma_r2"/>
</dbReference>
<keyword evidence="5" id="KW-0804">Transcription</keyword>
<proteinExistence type="inferred from homology"/>
<evidence type="ECO:0000256" key="1">
    <source>
        <dbReference type="ARBA" id="ARBA00010641"/>
    </source>
</evidence>
<keyword evidence="3" id="KW-0731">Sigma factor</keyword>
<dbReference type="GO" id="GO:0016987">
    <property type="term" value="F:sigma factor activity"/>
    <property type="evidence" value="ECO:0007669"/>
    <property type="project" value="UniProtKB-KW"/>
</dbReference>
<dbReference type="InterPro" id="IPR036388">
    <property type="entry name" value="WH-like_DNA-bd_sf"/>
</dbReference>
<evidence type="ECO:0000259" key="6">
    <source>
        <dbReference type="Pfam" id="PF04542"/>
    </source>
</evidence>
<evidence type="ECO:0000313" key="9">
    <source>
        <dbReference type="Proteomes" id="UP000002019"/>
    </source>
</evidence>
<reference evidence="8 9" key="1">
    <citation type="journal article" date="2008" name="J. Bacteriol.">
        <title>'Candidatus Cloacamonas acidaminovorans': genome sequence reconstruction provides a first glimpse of a new bacterial division.</title>
        <authorList>
            <person name="Pelletier E."/>
            <person name="Kreimeyer A."/>
            <person name="Bocs S."/>
            <person name="Rouy Z."/>
            <person name="Gyapay G."/>
            <person name="Chouari R."/>
            <person name="Riviere D."/>
            <person name="Ganesan A."/>
            <person name="Daegelen P."/>
            <person name="Sghir A."/>
            <person name="Cohen G.N."/>
            <person name="Medigue C."/>
            <person name="Weissenbach J."/>
            <person name="Le Paslier D."/>
        </authorList>
    </citation>
    <scope>NUCLEOTIDE SEQUENCE [LARGE SCALE GENOMIC DNA]</scope>
    <source>
        <strain evidence="9">Evry</strain>
    </source>
</reference>
<dbReference type="CDD" id="cd06171">
    <property type="entry name" value="Sigma70_r4"/>
    <property type="match status" value="1"/>
</dbReference>
<sequence length="162" mass="18676">MKKEHFEAFLTANEKRIFNYVLTLCANEQDALDIVQTVFIAVYKNLDRIDEATALAYTYKIARNKCLSFLKQKAHYINMEPERFNCIPEKTATTNETDYTVLKNAISALPPRLAAVIQLQYYEKMSYKEISATLGISIKAVESLLVRAKRTLRKKILQDKES</sequence>
<dbReference type="Gene3D" id="1.10.10.10">
    <property type="entry name" value="Winged helix-like DNA-binding domain superfamily/Winged helix DNA-binding domain"/>
    <property type="match status" value="1"/>
</dbReference>
<dbReference type="InterPro" id="IPR007627">
    <property type="entry name" value="RNA_pol_sigma70_r2"/>
</dbReference>
<feature type="domain" description="RNA polymerase sigma-70 region 2" evidence="6">
    <location>
        <begin position="11"/>
        <end position="74"/>
    </location>
</feature>
<name>B0VIZ2_CLOAI</name>
<dbReference type="SUPFAM" id="SSF88659">
    <property type="entry name" value="Sigma3 and sigma4 domains of RNA polymerase sigma factors"/>
    <property type="match status" value="1"/>
</dbReference>
<dbReference type="PANTHER" id="PTHR43133:SF8">
    <property type="entry name" value="RNA POLYMERASE SIGMA FACTOR HI_1459-RELATED"/>
    <property type="match status" value="1"/>
</dbReference>
<gene>
    <name evidence="8" type="ordered locus">CLOAM0142</name>
</gene>
<evidence type="ECO:0000259" key="7">
    <source>
        <dbReference type="Pfam" id="PF08281"/>
    </source>
</evidence>
<dbReference type="Pfam" id="PF08281">
    <property type="entry name" value="Sigma70_r4_2"/>
    <property type="match status" value="1"/>
</dbReference>
<dbReference type="InterPro" id="IPR013249">
    <property type="entry name" value="RNA_pol_sigma70_r4_t2"/>
</dbReference>
<dbReference type="PANTHER" id="PTHR43133">
    <property type="entry name" value="RNA POLYMERASE ECF-TYPE SIGMA FACTO"/>
    <property type="match status" value="1"/>
</dbReference>
<keyword evidence="9" id="KW-1185">Reference proteome</keyword>
<organism evidence="8 9">
    <name type="scientific">Cloacimonas acidaminovorans (strain Evry)</name>
    <dbReference type="NCBI Taxonomy" id="459349"/>
    <lineage>
        <taxon>Bacteria</taxon>
        <taxon>Pseudomonadati</taxon>
        <taxon>Candidatus Cloacimonadota</taxon>
        <taxon>Candidatus Cloacimonadia</taxon>
        <taxon>Candidatus Cloacimonadales</taxon>
        <taxon>Candidatus Cloacimonadaceae</taxon>
        <taxon>Candidatus Cloacimonas</taxon>
    </lineage>
</organism>
<dbReference type="RefSeq" id="WP_015423913.1">
    <property type="nucleotide sequence ID" value="NC_020449.1"/>
</dbReference>
<dbReference type="Pfam" id="PF04542">
    <property type="entry name" value="Sigma70_r2"/>
    <property type="match status" value="1"/>
</dbReference>
<evidence type="ECO:0000256" key="2">
    <source>
        <dbReference type="ARBA" id="ARBA00023015"/>
    </source>
</evidence>
<evidence type="ECO:0000256" key="5">
    <source>
        <dbReference type="ARBA" id="ARBA00023163"/>
    </source>
</evidence>
<evidence type="ECO:0000313" key="8">
    <source>
        <dbReference type="EMBL" id="CAO80052.1"/>
    </source>
</evidence>
<dbReference type="EMBL" id="CU466930">
    <property type="protein sequence ID" value="CAO80052.1"/>
    <property type="molecule type" value="Genomic_DNA"/>
</dbReference>
<dbReference type="HOGENOM" id="CLU_047691_3_0_0"/>
<dbReference type="GO" id="GO:0006352">
    <property type="term" value="P:DNA-templated transcription initiation"/>
    <property type="evidence" value="ECO:0007669"/>
    <property type="project" value="InterPro"/>
</dbReference>
<dbReference type="NCBIfam" id="TIGR02937">
    <property type="entry name" value="sigma70-ECF"/>
    <property type="match status" value="1"/>
</dbReference>
<dbReference type="Gene3D" id="1.10.1740.10">
    <property type="match status" value="1"/>
</dbReference>
<dbReference type="InterPro" id="IPR014284">
    <property type="entry name" value="RNA_pol_sigma-70_dom"/>
</dbReference>
<feature type="domain" description="RNA polymerase sigma factor 70 region 4 type 2" evidence="7">
    <location>
        <begin position="102"/>
        <end position="152"/>
    </location>
</feature>
<keyword evidence="2" id="KW-0805">Transcription regulation</keyword>
<protein>
    <recommendedName>
        <fullName evidence="10">RNA polymerase sigma factor</fullName>
    </recommendedName>
</protein>
<keyword evidence="4" id="KW-0238">DNA-binding</keyword>
<evidence type="ECO:0000256" key="3">
    <source>
        <dbReference type="ARBA" id="ARBA00023082"/>
    </source>
</evidence>
<dbReference type="STRING" id="459349.CLOAM0142"/>
<dbReference type="eggNOG" id="COG1595">
    <property type="taxonomic scope" value="Bacteria"/>
</dbReference>
<dbReference type="InterPro" id="IPR039425">
    <property type="entry name" value="RNA_pol_sigma-70-like"/>
</dbReference>
<dbReference type="GO" id="GO:0003677">
    <property type="term" value="F:DNA binding"/>
    <property type="evidence" value="ECO:0007669"/>
    <property type="project" value="UniProtKB-KW"/>
</dbReference>
<evidence type="ECO:0000256" key="4">
    <source>
        <dbReference type="ARBA" id="ARBA00023125"/>
    </source>
</evidence>
<comment type="similarity">
    <text evidence="1">Belongs to the sigma-70 factor family. ECF subfamily.</text>
</comment>